<dbReference type="Proteomes" id="UP001060170">
    <property type="component" value="Chromosome 16"/>
</dbReference>
<gene>
    <name evidence="1" type="ORF">MJO28_015349</name>
</gene>
<evidence type="ECO:0000313" key="1">
    <source>
        <dbReference type="EMBL" id="KAI7938429.1"/>
    </source>
</evidence>
<name>A0ACC0DTU1_9BASI</name>
<organism evidence="1 2">
    <name type="scientific">Puccinia striiformis f. sp. tritici</name>
    <dbReference type="NCBI Taxonomy" id="168172"/>
    <lineage>
        <taxon>Eukaryota</taxon>
        <taxon>Fungi</taxon>
        <taxon>Dikarya</taxon>
        <taxon>Basidiomycota</taxon>
        <taxon>Pucciniomycotina</taxon>
        <taxon>Pucciniomycetes</taxon>
        <taxon>Pucciniales</taxon>
        <taxon>Pucciniaceae</taxon>
        <taxon>Puccinia</taxon>
    </lineage>
</organism>
<protein>
    <submittedName>
        <fullName evidence="1">Uncharacterized protein</fullName>
    </submittedName>
</protein>
<reference evidence="2" key="1">
    <citation type="journal article" date="2018" name="BMC Genomics">
        <title>Genomic insights into host adaptation between the wheat stripe rust pathogen (Puccinia striiformis f. sp. tritici) and the barley stripe rust pathogen (Puccinia striiformis f. sp. hordei).</title>
        <authorList>
            <person name="Xia C."/>
            <person name="Wang M."/>
            <person name="Yin C."/>
            <person name="Cornejo O.E."/>
            <person name="Hulbert S.H."/>
            <person name="Chen X."/>
        </authorList>
    </citation>
    <scope>NUCLEOTIDE SEQUENCE [LARGE SCALE GENOMIC DNA]</scope>
    <source>
        <strain evidence="2">93-210</strain>
    </source>
</reference>
<reference evidence="2" key="2">
    <citation type="journal article" date="2018" name="Mol. Plant Microbe Interact.">
        <title>Genome sequence resources for the wheat stripe rust pathogen (Puccinia striiformis f. sp. tritici) and the barley stripe rust pathogen (Puccinia striiformis f. sp. hordei).</title>
        <authorList>
            <person name="Xia C."/>
            <person name="Wang M."/>
            <person name="Yin C."/>
            <person name="Cornejo O.E."/>
            <person name="Hulbert S.H."/>
            <person name="Chen X."/>
        </authorList>
    </citation>
    <scope>NUCLEOTIDE SEQUENCE [LARGE SCALE GENOMIC DNA]</scope>
    <source>
        <strain evidence="2">93-210</strain>
    </source>
</reference>
<dbReference type="EMBL" id="CM045880">
    <property type="protein sequence ID" value="KAI7938429.1"/>
    <property type="molecule type" value="Genomic_DNA"/>
</dbReference>
<accession>A0ACC0DTU1</accession>
<comment type="caution">
    <text evidence="1">The sequence shown here is derived from an EMBL/GenBank/DDBJ whole genome shotgun (WGS) entry which is preliminary data.</text>
</comment>
<sequence length="131" mass="14454">MAQHQRKRIRSQLVSEDNTDNNDCPDVDSNDEPEDEESLSSSAAPMGDDTTDEQRLGTTLLEFVKPPMACRTLPVKTIHCHVALVKGNLDSAPNMNRQLIKIHGVCGSKATFASIESKNQVCLHTNFMQTS</sequence>
<evidence type="ECO:0000313" key="2">
    <source>
        <dbReference type="Proteomes" id="UP001060170"/>
    </source>
</evidence>
<keyword evidence="2" id="KW-1185">Reference proteome</keyword>
<reference evidence="1 2" key="3">
    <citation type="journal article" date="2022" name="Microbiol. Spectr.">
        <title>Folding features and dynamics of 3D genome architecture in plant fungal pathogens.</title>
        <authorList>
            <person name="Xia C."/>
        </authorList>
    </citation>
    <scope>NUCLEOTIDE SEQUENCE [LARGE SCALE GENOMIC DNA]</scope>
    <source>
        <strain evidence="1 2">93-210</strain>
    </source>
</reference>
<proteinExistence type="predicted"/>